<keyword evidence="4" id="KW-1185">Reference proteome</keyword>
<name>A0ABU1SFZ1_9MICO</name>
<feature type="transmembrane region" description="Helical" evidence="2">
    <location>
        <begin position="12"/>
        <end position="32"/>
    </location>
</feature>
<accession>A0ABU1SFZ1</accession>
<feature type="transmembrane region" description="Helical" evidence="2">
    <location>
        <begin position="134"/>
        <end position="156"/>
    </location>
</feature>
<reference evidence="3 4" key="1">
    <citation type="submission" date="2023-07" db="EMBL/GenBank/DDBJ databases">
        <title>Sorghum-associated microbial communities from plants grown in Nebraska, USA.</title>
        <authorList>
            <person name="Schachtman D."/>
        </authorList>
    </citation>
    <scope>NUCLEOTIDE SEQUENCE [LARGE SCALE GENOMIC DNA]</scope>
    <source>
        <strain evidence="3 4">2980</strain>
    </source>
</reference>
<comment type="caution">
    <text evidence="3">The sequence shown here is derived from an EMBL/GenBank/DDBJ whole genome shotgun (WGS) entry which is preliminary data.</text>
</comment>
<evidence type="ECO:0000313" key="4">
    <source>
        <dbReference type="Proteomes" id="UP001259347"/>
    </source>
</evidence>
<evidence type="ECO:0000313" key="3">
    <source>
        <dbReference type="EMBL" id="MDR6868527.1"/>
    </source>
</evidence>
<evidence type="ECO:0000256" key="2">
    <source>
        <dbReference type="SAM" id="Phobius"/>
    </source>
</evidence>
<keyword evidence="2" id="KW-0812">Transmembrane</keyword>
<protein>
    <submittedName>
        <fullName evidence="3">Membrane protein (TIGR02234 family)</fullName>
    </submittedName>
</protein>
<dbReference type="InterPro" id="IPR019051">
    <property type="entry name" value="Trp_biosyn_TM_oprn/chp"/>
</dbReference>
<dbReference type="EMBL" id="JAVDUM010000015">
    <property type="protein sequence ID" value="MDR6868527.1"/>
    <property type="molecule type" value="Genomic_DNA"/>
</dbReference>
<feature type="transmembrane region" description="Helical" evidence="2">
    <location>
        <begin position="78"/>
        <end position="99"/>
    </location>
</feature>
<feature type="region of interest" description="Disordered" evidence="1">
    <location>
        <begin position="164"/>
        <end position="194"/>
    </location>
</feature>
<dbReference type="Proteomes" id="UP001259347">
    <property type="component" value="Unassembled WGS sequence"/>
</dbReference>
<feature type="compositionally biased region" description="Basic and acidic residues" evidence="1">
    <location>
        <begin position="185"/>
        <end position="194"/>
    </location>
</feature>
<dbReference type="RefSeq" id="WP_310022431.1">
    <property type="nucleotide sequence ID" value="NZ_JAVDUM010000015.1"/>
</dbReference>
<evidence type="ECO:0000256" key="1">
    <source>
        <dbReference type="SAM" id="MobiDB-lite"/>
    </source>
</evidence>
<dbReference type="Pfam" id="PF09534">
    <property type="entry name" value="Trp_oprn_chp"/>
    <property type="match status" value="1"/>
</dbReference>
<feature type="transmembrane region" description="Helical" evidence="2">
    <location>
        <begin position="52"/>
        <end position="71"/>
    </location>
</feature>
<gene>
    <name evidence="3" type="ORF">J2Y69_003146</name>
</gene>
<proteinExistence type="predicted"/>
<keyword evidence="2" id="KW-1133">Transmembrane helix</keyword>
<keyword evidence="2" id="KW-0472">Membrane</keyword>
<organism evidence="3 4">
    <name type="scientific">Microbacterium resistens</name>
    <dbReference type="NCBI Taxonomy" id="156977"/>
    <lineage>
        <taxon>Bacteria</taxon>
        <taxon>Bacillati</taxon>
        <taxon>Actinomycetota</taxon>
        <taxon>Actinomycetes</taxon>
        <taxon>Micrococcales</taxon>
        <taxon>Microbacteriaceae</taxon>
        <taxon>Microbacterium</taxon>
    </lineage>
</organism>
<sequence>MIALTRRGRSLSVLLMVIAGGIGIISSTQTWLTVTRADGGADVPVPGATALPVLAPLSLTALALGAAVALVGPVLRYVFAAIAVAVAVTLGVLTTVAVVQRPISAVAPALTEVTGLAGEKALHGVVGGISATPWPWFALAAWALLLLAGVLVLVTARGWRSGGRRFQTAPTPQNGPVDAVESWDELSHGTDPTR</sequence>